<feature type="domain" description="Anaphase-promoting complex subunit 4-like WD40" evidence="3">
    <location>
        <begin position="40"/>
        <end position="116"/>
    </location>
</feature>
<dbReference type="Pfam" id="PF12894">
    <property type="entry name" value="ANAPC4_WD40"/>
    <property type="match status" value="1"/>
</dbReference>
<evidence type="ECO:0000256" key="2">
    <source>
        <dbReference type="ARBA" id="ARBA00022737"/>
    </source>
</evidence>
<accession>A0A383BCH4</accession>
<dbReference type="InterPro" id="IPR015943">
    <property type="entry name" value="WD40/YVTN_repeat-like_dom_sf"/>
</dbReference>
<gene>
    <name evidence="4" type="ORF">METZ01_LOCUS470344</name>
</gene>
<dbReference type="InterPro" id="IPR036322">
    <property type="entry name" value="WD40_repeat_dom_sf"/>
</dbReference>
<evidence type="ECO:0000259" key="3">
    <source>
        <dbReference type="Pfam" id="PF12894"/>
    </source>
</evidence>
<dbReference type="InterPro" id="IPR001680">
    <property type="entry name" value="WD40_rpt"/>
</dbReference>
<dbReference type="EMBL" id="UINC01199185">
    <property type="protein sequence ID" value="SVE17490.1"/>
    <property type="molecule type" value="Genomic_DNA"/>
</dbReference>
<sequence>MKNRLSLYSIFISLCFADAGTGHVERIIDISLSYNGKYYATASKEGKIILWNDNHEAINSFTIDSIKSIRNISLSYDNKYLAIGSNNGTIDIINLETNNIKSLDTKSNKKILLLKYINYKYLISCNDGEPIKIWDVHSYSTNNNKEPHFYLFKEF</sequence>
<feature type="non-terminal residue" evidence="4">
    <location>
        <position position="155"/>
    </location>
</feature>
<dbReference type="SMART" id="SM00320">
    <property type="entry name" value="WD40"/>
    <property type="match status" value="3"/>
</dbReference>
<dbReference type="Gene3D" id="2.130.10.10">
    <property type="entry name" value="YVTN repeat-like/Quinoprotein amine dehydrogenase"/>
    <property type="match status" value="1"/>
</dbReference>
<proteinExistence type="predicted"/>
<dbReference type="AlphaFoldDB" id="A0A383BCH4"/>
<evidence type="ECO:0000256" key="1">
    <source>
        <dbReference type="ARBA" id="ARBA00022574"/>
    </source>
</evidence>
<protein>
    <recommendedName>
        <fullName evidence="3">Anaphase-promoting complex subunit 4-like WD40 domain-containing protein</fullName>
    </recommendedName>
</protein>
<dbReference type="SUPFAM" id="SSF50978">
    <property type="entry name" value="WD40 repeat-like"/>
    <property type="match status" value="1"/>
</dbReference>
<evidence type="ECO:0000313" key="4">
    <source>
        <dbReference type="EMBL" id="SVE17490.1"/>
    </source>
</evidence>
<name>A0A383BCH4_9ZZZZ</name>
<keyword evidence="1" id="KW-0853">WD repeat</keyword>
<dbReference type="PROSITE" id="PS50082">
    <property type="entry name" value="WD_REPEATS_2"/>
    <property type="match status" value="1"/>
</dbReference>
<dbReference type="PANTHER" id="PTHR19854">
    <property type="entry name" value="TRANSDUCIN BETA-LIKE 3"/>
    <property type="match status" value="1"/>
</dbReference>
<reference evidence="4" key="1">
    <citation type="submission" date="2018-05" db="EMBL/GenBank/DDBJ databases">
        <authorList>
            <person name="Lanie J.A."/>
            <person name="Ng W.-L."/>
            <person name="Kazmierczak K.M."/>
            <person name="Andrzejewski T.M."/>
            <person name="Davidsen T.M."/>
            <person name="Wayne K.J."/>
            <person name="Tettelin H."/>
            <person name="Glass J.I."/>
            <person name="Rusch D."/>
            <person name="Podicherti R."/>
            <person name="Tsui H.-C.T."/>
            <person name="Winkler M.E."/>
        </authorList>
    </citation>
    <scope>NUCLEOTIDE SEQUENCE</scope>
</reference>
<keyword evidence="2" id="KW-0677">Repeat</keyword>
<organism evidence="4">
    <name type="scientific">marine metagenome</name>
    <dbReference type="NCBI Taxonomy" id="408172"/>
    <lineage>
        <taxon>unclassified sequences</taxon>
        <taxon>metagenomes</taxon>
        <taxon>ecological metagenomes</taxon>
    </lineage>
</organism>
<dbReference type="InterPro" id="IPR024977">
    <property type="entry name" value="Apc4-like_WD40_dom"/>
</dbReference>